<sequence>MSALLEEHPGIDSVFCLNDEMALGAITAILETGRNIPKDIAVVGFDDIPMASYAKPSLTTVRVDRRLWGYLASTHLLMMISREVTRHIVKIPVQLIKRHSTGRVSVGTKGTVPLVRLF</sequence>
<dbReference type="PANTHER" id="PTHR30146:SF120">
    <property type="entry name" value="ALANINE RACEMASE"/>
    <property type="match status" value="1"/>
</dbReference>
<keyword evidence="2" id="KW-0238">DNA-binding</keyword>
<dbReference type="Proteomes" id="UP000811545">
    <property type="component" value="Unassembled WGS sequence"/>
</dbReference>
<evidence type="ECO:0000256" key="1">
    <source>
        <dbReference type="ARBA" id="ARBA00023015"/>
    </source>
</evidence>
<evidence type="ECO:0000259" key="4">
    <source>
        <dbReference type="Pfam" id="PF13377"/>
    </source>
</evidence>
<dbReference type="InterPro" id="IPR046335">
    <property type="entry name" value="LacI/GalR-like_sensor"/>
</dbReference>
<name>A0A9E2BK70_PSYF1</name>
<evidence type="ECO:0000313" key="6">
    <source>
        <dbReference type="Proteomes" id="UP000811545"/>
    </source>
</evidence>
<dbReference type="EMBL" id="QLTW01000279">
    <property type="protein sequence ID" value="MBT9146035.1"/>
    <property type="molecule type" value="Genomic_DNA"/>
</dbReference>
<reference evidence="5 6" key="1">
    <citation type="journal article" date="2021" name="bioRxiv">
        <title>Unique metabolic strategies in Hadean analogues reveal hints for primordial physiology.</title>
        <authorList>
            <person name="Nobu M.K."/>
            <person name="Nakai R."/>
            <person name="Tamazawa S."/>
            <person name="Mori H."/>
            <person name="Toyoda A."/>
            <person name="Ijiri A."/>
            <person name="Suzuki S."/>
            <person name="Kurokawa K."/>
            <person name="Kamagata Y."/>
            <person name="Tamaki H."/>
        </authorList>
    </citation>
    <scope>NUCLEOTIDE SEQUENCE [LARGE SCALE GENOMIC DNA]</scope>
    <source>
        <strain evidence="5">BS525</strain>
    </source>
</reference>
<organism evidence="5 6">
    <name type="scientific">Psychracetigena formicireducens</name>
    <dbReference type="NCBI Taxonomy" id="2986056"/>
    <lineage>
        <taxon>Bacteria</taxon>
        <taxon>Bacillati</taxon>
        <taxon>Candidatus Lithacetigenota</taxon>
        <taxon>Candidatus Psychracetigena</taxon>
    </lineage>
</organism>
<proteinExistence type="predicted"/>
<evidence type="ECO:0000256" key="2">
    <source>
        <dbReference type="ARBA" id="ARBA00023125"/>
    </source>
</evidence>
<protein>
    <submittedName>
        <fullName evidence="5">HTH-type transcriptional repressor ExuR</fullName>
    </submittedName>
</protein>
<dbReference type="CDD" id="cd06267">
    <property type="entry name" value="PBP1_LacI_sugar_binding-like"/>
    <property type="match status" value="1"/>
</dbReference>
<dbReference type="GO" id="GO:0000976">
    <property type="term" value="F:transcription cis-regulatory region binding"/>
    <property type="evidence" value="ECO:0007669"/>
    <property type="project" value="TreeGrafter"/>
</dbReference>
<dbReference type="Gene3D" id="3.40.50.2300">
    <property type="match status" value="1"/>
</dbReference>
<dbReference type="InterPro" id="IPR028082">
    <property type="entry name" value="Peripla_BP_I"/>
</dbReference>
<dbReference type="GO" id="GO:0003700">
    <property type="term" value="F:DNA-binding transcription factor activity"/>
    <property type="evidence" value="ECO:0007669"/>
    <property type="project" value="TreeGrafter"/>
</dbReference>
<gene>
    <name evidence="5" type="primary">exuR</name>
    <name evidence="5" type="ORF">DDT42_01914</name>
</gene>
<dbReference type="AlphaFoldDB" id="A0A9E2BK70"/>
<comment type="caution">
    <text evidence="5">The sequence shown here is derived from an EMBL/GenBank/DDBJ whole genome shotgun (WGS) entry which is preliminary data.</text>
</comment>
<feature type="domain" description="Transcriptional regulator LacI/GalR-like sensor" evidence="4">
    <location>
        <begin position="8"/>
        <end position="101"/>
    </location>
</feature>
<dbReference type="Pfam" id="PF13377">
    <property type="entry name" value="Peripla_BP_3"/>
    <property type="match status" value="1"/>
</dbReference>
<accession>A0A9E2BK70</accession>
<evidence type="ECO:0000313" key="5">
    <source>
        <dbReference type="EMBL" id="MBT9146035.1"/>
    </source>
</evidence>
<evidence type="ECO:0000256" key="3">
    <source>
        <dbReference type="ARBA" id="ARBA00023163"/>
    </source>
</evidence>
<keyword evidence="3" id="KW-0804">Transcription</keyword>
<keyword evidence="1" id="KW-0805">Transcription regulation</keyword>
<dbReference type="SUPFAM" id="SSF53822">
    <property type="entry name" value="Periplasmic binding protein-like I"/>
    <property type="match status" value="1"/>
</dbReference>
<dbReference type="PANTHER" id="PTHR30146">
    <property type="entry name" value="LACI-RELATED TRANSCRIPTIONAL REPRESSOR"/>
    <property type="match status" value="1"/>
</dbReference>